<name>A0ABS2SQM1_9BACI</name>
<comment type="caution">
    <text evidence="1">The sequence shown here is derived from an EMBL/GenBank/DDBJ whole genome shotgun (WGS) entry which is preliminary data.</text>
</comment>
<reference evidence="1" key="1">
    <citation type="submission" date="2021-01" db="EMBL/GenBank/DDBJ databases">
        <title>Genomic Encyclopedia of Type Strains, Phase IV (KMG-IV): sequencing the most valuable type-strain genomes for metagenomic binning, comparative biology and taxonomic classification.</title>
        <authorList>
            <person name="Goeker M."/>
        </authorList>
    </citation>
    <scope>NUCLEOTIDE SEQUENCE</scope>
    <source>
        <strain evidence="1">DSM 21943</strain>
    </source>
</reference>
<proteinExistence type="predicted"/>
<organism evidence="1 2">
    <name type="scientific">Shouchella xiaoxiensis</name>
    <dbReference type="NCBI Taxonomy" id="766895"/>
    <lineage>
        <taxon>Bacteria</taxon>
        <taxon>Bacillati</taxon>
        <taxon>Bacillota</taxon>
        <taxon>Bacilli</taxon>
        <taxon>Bacillales</taxon>
        <taxon>Bacillaceae</taxon>
        <taxon>Shouchella</taxon>
    </lineage>
</organism>
<keyword evidence="2" id="KW-1185">Reference proteome</keyword>
<sequence>MKKTFWSLVFFALMIGLALLERQRNKTGLLPLEAEFSRELVHPLYDGIIASSKMGRFIRLLLQ</sequence>
<dbReference type="EMBL" id="JAFBCV010000002">
    <property type="protein sequence ID" value="MBM7837481.1"/>
    <property type="molecule type" value="Genomic_DNA"/>
</dbReference>
<gene>
    <name evidence="1" type="ORF">JOC54_000712</name>
</gene>
<protein>
    <submittedName>
        <fullName evidence="1">Uncharacterized protein</fullName>
    </submittedName>
</protein>
<evidence type="ECO:0000313" key="2">
    <source>
        <dbReference type="Proteomes" id="UP001179280"/>
    </source>
</evidence>
<dbReference type="RefSeq" id="WP_204464470.1">
    <property type="nucleotide sequence ID" value="NZ_JAFBCV010000002.1"/>
</dbReference>
<evidence type="ECO:0000313" key="1">
    <source>
        <dbReference type="EMBL" id="MBM7837481.1"/>
    </source>
</evidence>
<dbReference type="Proteomes" id="UP001179280">
    <property type="component" value="Unassembled WGS sequence"/>
</dbReference>
<accession>A0ABS2SQM1</accession>